<comment type="similarity">
    <text evidence="1">Belongs to the DNA2/NAM7 helicase family.</text>
</comment>
<evidence type="ECO:0000259" key="9">
    <source>
        <dbReference type="Pfam" id="PF13087"/>
    </source>
</evidence>
<dbReference type="EMBL" id="JAVRFL010000016">
    <property type="protein sequence ID" value="MDT0530372.1"/>
    <property type="molecule type" value="Genomic_DNA"/>
</dbReference>
<evidence type="ECO:0000256" key="7">
    <source>
        <dbReference type="SAM" id="MobiDB-lite"/>
    </source>
</evidence>
<dbReference type="CDD" id="cd18808">
    <property type="entry name" value="SF1_C_Upf1"/>
    <property type="match status" value="1"/>
</dbReference>
<dbReference type="SUPFAM" id="SSF52540">
    <property type="entry name" value="P-loop containing nucleoside triphosphate hydrolases"/>
    <property type="match status" value="1"/>
</dbReference>
<dbReference type="InterPro" id="IPR027417">
    <property type="entry name" value="P-loop_NTPase"/>
</dbReference>
<feature type="compositionally biased region" description="Low complexity" evidence="7">
    <location>
        <begin position="1541"/>
        <end position="1558"/>
    </location>
</feature>
<evidence type="ECO:0000313" key="12">
    <source>
        <dbReference type="Proteomes" id="UP001180973"/>
    </source>
</evidence>
<keyword evidence="5" id="KW-0067">ATP-binding</keyword>
<dbReference type="InterPro" id="IPR011335">
    <property type="entry name" value="Restrct_endonuc-II-like"/>
</dbReference>
<evidence type="ECO:0000259" key="10">
    <source>
        <dbReference type="Pfam" id="PF18741"/>
    </source>
</evidence>
<evidence type="ECO:0000256" key="2">
    <source>
        <dbReference type="ARBA" id="ARBA00022741"/>
    </source>
</evidence>
<dbReference type="InterPro" id="IPR041679">
    <property type="entry name" value="DNA2/NAM7-like_C"/>
</dbReference>
<dbReference type="PANTHER" id="PTHR43788">
    <property type="entry name" value="DNA2/NAM7 HELICASE FAMILY MEMBER"/>
    <property type="match status" value="1"/>
</dbReference>
<keyword evidence="2" id="KW-0547">Nucleotide-binding</keyword>
<organism evidence="11 12">
    <name type="scientific">Micromonospora reichwaldensis</name>
    <dbReference type="NCBI Taxonomy" id="3075516"/>
    <lineage>
        <taxon>Bacteria</taxon>
        <taxon>Bacillati</taxon>
        <taxon>Actinomycetota</taxon>
        <taxon>Actinomycetes</taxon>
        <taxon>Micromonosporales</taxon>
        <taxon>Micromonosporaceae</taxon>
        <taxon>Micromonospora</taxon>
    </lineage>
</organism>
<name>A0ABU2WWY2_9ACTN</name>
<feature type="domain" description="DNA2/NAM7 helicase helicase" evidence="8">
    <location>
        <begin position="964"/>
        <end position="1066"/>
    </location>
</feature>
<dbReference type="InterPro" id="IPR050534">
    <property type="entry name" value="Coronavir_polyprotein_1ab"/>
</dbReference>
<evidence type="ECO:0000256" key="6">
    <source>
        <dbReference type="SAM" id="Coils"/>
    </source>
</evidence>
<gene>
    <name evidence="11" type="ORF">RM555_15380</name>
</gene>
<reference evidence="11" key="1">
    <citation type="submission" date="2023-09" db="EMBL/GenBank/DDBJ databases">
        <title>30 novel species of actinomycetes from the DSMZ collection.</title>
        <authorList>
            <person name="Nouioui I."/>
        </authorList>
    </citation>
    <scope>NUCLEOTIDE SEQUENCE</scope>
    <source>
        <strain evidence="11">DSM 115977</strain>
    </source>
</reference>
<dbReference type="RefSeq" id="WP_311412378.1">
    <property type="nucleotide sequence ID" value="NZ_JAVRFL010000016.1"/>
</dbReference>
<feature type="domain" description="Restriction endonuclease type II-like" evidence="10">
    <location>
        <begin position="1324"/>
        <end position="1418"/>
    </location>
</feature>
<feature type="domain" description="DNA2/NAM7 helicase helicase" evidence="8">
    <location>
        <begin position="343"/>
        <end position="395"/>
    </location>
</feature>
<keyword evidence="3" id="KW-0378">Hydrolase</keyword>
<evidence type="ECO:0000256" key="3">
    <source>
        <dbReference type="ARBA" id="ARBA00022801"/>
    </source>
</evidence>
<evidence type="ECO:0000313" key="11">
    <source>
        <dbReference type="EMBL" id="MDT0530372.1"/>
    </source>
</evidence>
<accession>A0ABU2WWY2</accession>
<keyword evidence="12" id="KW-1185">Reference proteome</keyword>
<feature type="region of interest" description="Disordered" evidence="7">
    <location>
        <begin position="1449"/>
        <end position="1571"/>
    </location>
</feature>
<dbReference type="InterPro" id="IPR049468">
    <property type="entry name" value="Restrct_endonuc-II-like_dom"/>
</dbReference>
<dbReference type="Pfam" id="PF13086">
    <property type="entry name" value="AAA_11"/>
    <property type="match status" value="2"/>
</dbReference>
<keyword evidence="4" id="KW-0347">Helicase</keyword>
<sequence>MLSRSTSSTESPALIRDRATSLVEYLMAVRAQLEKPARTVPTADAFWQHDFPAHAACEVGVSTDGASWLRVGLPAPTRPIRTPTEFTPYLTGAPSYAVEPRLVGDEETVERLQERFAQWREREWRPWADQTRRTEATRQLHRSLFDLKHRVDMDAATHELVWGHGVIRTDVAGHRVQYPLVVTPVAIEFDADRSMVTVAPQGAPRLQTDPLTGLDERYLSQLLALAGSGGQLDLDVWHDLDRVEFFERALRRLGHDPVVRDSGAAAPAGPHVHDTGVLFVRPRQRMLRRFLEELRARLLAGDTASIGSLAAILAHEPSRLEMPQDQPARWAPLGERLLMPLPTNEAQESIARRLAQHRNVAVQGPPGTGKTHTIRNLICHLMAHGKRVLVVAQKEDPLRVLRDGLPKEIQSLCLAVLGRSTDQLVQLQLAARELSDRGATLDKRGEQQRVDRLRRQLEEAERDLGQALGGLRTMAENESAHHEIDGIRLSPSDVGNWLRERADRYGDIPDALAPDVAAPLGVEEFTELLDIARRTVRQDRTQALRHLPTAAELPAEAAVLAGRRELAAAREELDRLAAAGAVLPEVRAFGRPALDDLVGQLRQALTLLAGREGAWTDRLATLLQADPNWQTMWQDHVAACQRALTELTAATRTLAGHQVSVPEAQLAEPRRLLAQLGELRQRFATGKGVNRLFQSTLARLAAECRIDSEPLRTTEDVDIVVAYVTRLRLRQELNTRWAEWRQLLNLPADLGDQPDLWVGRLLTDAATALDWDRRRWPTLHATVRRLVPRAEQAVDVRRLTALADLVTRCATVFEYDRLVADERALGTVLQEGMSRTDASELWRLLDQSRQRADLEGWDGILDEVRRLAALRPDAQRFAQLTERLRPVAPGWTAQIEDGTAVAIGGTGADCPHRWQWRRAQTWFDTVVGSVDPVALGRRIEQTRERIRRLTQELVVASSWLEVSKALDDRRRAALADWTTALRKIGKGTGKNAAQWQAHAQRAMNSAVDAVPVWVMSVDRAIEQFAGGAHFDVVIVDEASQADMFSLPILSLAERAVVVGDDQQIGPQLSFVGTVTGLINSHLVDVPSAEHFDPESSLYDHAVRRSPERILLTEHFRSVPAIIGFSSQTYYGGEIEPLRTDRPAGIGDPVIAVHVPEGIRQDLPTYGNVNVAEAEALVERVAAIVADPAYEGRTIGVVSLLSTSGQAIYLLTRLREVVGEEEMERRRLRVGDPYTFQGDERDIVLVSTVVSPHNGMVSAFTKRDHHRRVNVAASRARDQLWVFHSVQPADLREDDARGLLLTYCQNVTAADEAYDDLEKRCDSDFERAVLRRILTRGYRPLPQYRIGGYRIDFVLPAPDGRRLAIECDGDAYHGPDQWESDMRRQAVLERVGNCVFVRIRGSVFSRDPEAALEPLWERIAELGIETASPTTAPVIDAEVVEAAPVIDAEVGEDAPVSTEPTRATSFVAPAPVPAEPVDDVRPLAETTGGDGSVGTEPPSAATEPVSTVPPSVATEPVEVEPVRPMPAARAEPRGSGDKEPRGAAVPPARPTPTAVAPPADESAGTPDDGMVPVPAGYRNVAWLRPYEAVAALDSYQHCRDVPVRHEGKVLGWARYYDSASAEARKYRANVRVERAHPNGARLVCWVRPHEAKAVIAAASMKRDMPVEDSRGRHAGLVQYFPAASPAAVRFRSVTRFLRLSGGESRDARPAAPPVRPAPEPCGPGESRPAPAGQGTPARRELEETLHQAMVRAYDQEAEPADEPVEASADRRALEAAFHEAMVRTYERARDEANYHASLLLRMVTEKGGLATARQLLHHPLVSDGFTALWERGRVDLTAEAVVIRPRFRPLFTDEELAIASNRVVDASAHAS</sequence>
<evidence type="ECO:0000256" key="5">
    <source>
        <dbReference type="ARBA" id="ARBA00022840"/>
    </source>
</evidence>
<protein>
    <submittedName>
        <fullName evidence="11">AAA domain-containing protein</fullName>
    </submittedName>
</protein>
<feature type="compositionally biased region" description="Pro residues" evidence="7">
    <location>
        <begin position="1709"/>
        <end position="1720"/>
    </location>
</feature>
<evidence type="ECO:0000256" key="4">
    <source>
        <dbReference type="ARBA" id="ARBA00022806"/>
    </source>
</evidence>
<feature type="compositionally biased region" description="Basic and acidic residues" evidence="7">
    <location>
        <begin position="1529"/>
        <end position="1540"/>
    </location>
</feature>
<dbReference type="SUPFAM" id="SSF52980">
    <property type="entry name" value="Restriction endonuclease-like"/>
    <property type="match status" value="1"/>
</dbReference>
<feature type="region of interest" description="Disordered" evidence="7">
    <location>
        <begin position="1700"/>
        <end position="1737"/>
    </location>
</feature>
<keyword evidence="6" id="KW-0175">Coiled coil</keyword>
<proteinExistence type="inferred from homology"/>
<feature type="domain" description="DNA2/NAM7 helicase-like C-terminal" evidence="9">
    <location>
        <begin position="1095"/>
        <end position="1282"/>
    </location>
</feature>
<dbReference type="Pfam" id="PF18741">
    <property type="entry name" value="MTES_1575"/>
    <property type="match status" value="1"/>
</dbReference>
<dbReference type="Proteomes" id="UP001180973">
    <property type="component" value="Unassembled WGS sequence"/>
</dbReference>
<dbReference type="InterPro" id="IPR041677">
    <property type="entry name" value="DNA2/NAM7_AAA_11"/>
</dbReference>
<evidence type="ECO:0000256" key="1">
    <source>
        <dbReference type="ARBA" id="ARBA00007913"/>
    </source>
</evidence>
<feature type="compositionally biased region" description="Low complexity" evidence="7">
    <location>
        <begin position="1500"/>
        <end position="1515"/>
    </location>
</feature>
<feature type="coiled-coil region" evidence="6">
    <location>
        <begin position="443"/>
        <end position="470"/>
    </location>
</feature>
<dbReference type="InterPro" id="IPR047187">
    <property type="entry name" value="SF1_C_Upf1"/>
</dbReference>
<evidence type="ECO:0000259" key="8">
    <source>
        <dbReference type="Pfam" id="PF13086"/>
    </source>
</evidence>
<dbReference type="PANTHER" id="PTHR43788:SF8">
    <property type="entry name" value="DNA-BINDING PROTEIN SMUBP-2"/>
    <property type="match status" value="1"/>
</dbReference>
<dbReference type="Pfam" id="PF13087">
    <property type="entry name" value="AAA_12"/>
    <property type="match status" value="1"/>
</dbReference>
<comment type="caution">
    <text evidence="11">The sequence shown here is derived from an EMBL/GenBank/DDBJ whole genome shotgun (WGS) entry which is preliminary data.</text>
</comment>
<dbReference type="Gene3D" id="3.40.50.300">
    <property type="entry name" value="P-loop containing nucleotide triphosphate hydrolases"/>
    <property type="match status" value="3"/>
</dbReference>
<dbReference type="Gene3D" id="3.40.960.10">
    <property type="entry name" value="VSR Endonuclease"/>
    <property type="match status" value="1"/>
</dbReference>